<feature type="chain" id="PRO_5020606728" evidence="1">
    <location>
        <begin position="24"/>
        <end position="518"/>
    </location>
</feature>
<feature type="domain" description="PA14" evidence="2">
    <location>
        <begin position="38"/>
        <end position="188"/>
    </location>
</feature>
<evidence type="ECO:0000256" key="1">
    <source>
        <dbReference type="SAM" id="SignalP"/>
    </source>
</evidence>
<dbReference type="RefSeq" id="WP_130543853.1">
    <property type="nucleotide sequence ID" value="NZ_CP042431.1"/>
</dbReference>
<dbReference type="PROSITE" id="PS51820">
    <property type="entry name" value="PA14"/>
    <property type="match status" value="2"/>
</dbReference>
<feature type="signal peptide" evidence="1">
    <location>
        <begin position="1"/>
        <end position="23"/>
    </location>
</feature>
<proteinExistence type="predicted"/>
<dbReference type="OrthoDB" id="1652165at2"/>
<dbReference type="InterPro" id="IPR037524">
    <property type="entry name" value="PA14/GLEYA"/>
</dbReference>
<organism evidence="3 4">
    <name type="scientific">Pseudobacter ginsenosidimutans</name>
    <dbReference type="NCBI Taxonomy" id="661488"/>
    <lineage>
        <taxon>Bacteria</taxon>
        <taxon>Pseudomonadati</taxon>
        <taxon>Bacteroidota</taxon>
        <taxon>Chitinophagia</taxon>
        <taxon>Chitinophagales</taxon>
        <taxon>Chitinophagaceae</taxon>
        <taxon>Pseudobacter</taxon>
    </lineage>
</organism>
<dbReference type="NCBIfam" id="TIGR04183">
    <property type="entry name" value="Por_Secre_tail"/>
    <property type="match status" value="1"/>
</dbReference>
<dbReference type="AlphaFoldDB" id="A0A4Q7MFU7"/>
<protein>
    <submittedName>
        <fullName evidence="3">Putative secreted protein (Por secretion system target)</fullName>
    </submittedName>
</protein>
<evidence type="ECO:0000259" key="2">
    <source>
        <dbReference type="PROSITE" id="PS51820"/>
    </source>
</evidence>
<dbReference type="Proteomes" id="UP000293874">
    <property type="component" value="Unassembled WGS sequence"/>
</dbReference>
<name>A0A4Q7MFU7_9BACT</name>
<keyword evidence="4" id="KW-1185">Reference proteome</keyword>
<dbReference type="Pfam" id="PF07691">
    <property type="entry name" value="PA14"/>
    <property type="match status" value="1"/>
</dbReference>
<evidence type="ECO:0000313" key="4">
    <source>
        <dbReference type="Proteomes" id="UP000293874"/>
    </source>
</evidence>
<gene>
    <name evidence="3" type="ORF">EV199_5345</name>
</gene>
<accession>A0A4Q7MFU7</accession>
<reference evidence="3 4" key="1">
    <citation type="submission" date="2019-02" db="EMBL/GenBank/DDBJ databases">
        <title>Genomic Encyclopedia of Type Strains, Phase IV (KMG-IV): sequencing the most valuable type-strain genomes for metagenomic binning, comparative biology and taxonomic classification.</title>
        <authorList>
            <person name="Goeker M."/>
        </authorList>
    </citation>
    <scope>NUCLEOTIDE SEQUENCE [LARGE SCALE GENOMIC DNA]</scope>
    <source>
        <strain evidence="3 4">DSM 18116</strain>
    </source>
</reference>
<dbReference type="EMBL" id="SGXA01000004">
    <property type="protein sequence ID" value="RZS66961.1"/>
    <property type="molecule type" value="Genomic_DNA"/>
</dbReference>
<dbReference type="InterPro" id="IPR026444">
    <property type="entry name" value="Secre_tail"/>
</dbReference>
<keyword evidence="1" id="KW-0732">Signal</keyword>
<dbReference type="InterPro" id="IPR011658">
    <property type="entry name" value="PA14_dom"/>
</dbReference>
<dbReference type="Gene3D" id="2.60.120.260">
    <property type="entry name" value="Galactose-binding domain-like"/>
    <property type="match status" value="1"/>
</dbReference>
<evidence type="ECO:0000313" key="3">
    <source>
        <dbReference type="EMBL" id="RZS66961.1"/>
    </source>
</evidence>
<feature type="domain" description="PA14" evidence="2">
    <location>
        <begin position="189"/>
        <end position="345"/>
    </location>
</feature>
<comment type="caution">
    <text evidence="3">The sequence shown here is derived from an EMBL/GenBank/DDBJ whole genome shotgun (WGS) entry which is preliminary data.</text>
</comment>
<sequence length="518" mass="57619">MKSKLLLVFISGLMLYAVMPASAQTCARPTESQTAYYTAQNYWYAYFYRNTNFTDYHGRVRYGAAGSPNFNTNINSNNYNPGGGVSTFNCALNSDDFSVRAYMYRTQATAATYTFTVSTEGGVRLYIDGNLVIDEWYEQDYTSYDITYRLSAGTHTFVLEYYESADDARFAFTIANASCTNTPAAPTYGTNNRWNAYFYDGKNFETHRRSTTNAYGTTASPTFNTTFGGNEATLSGGTNNCNLLTETFSARLMLTQYFPAGYYLFTVGGDDGFRLSLDGGATWVIDRWVDQVYTIATQVVRITTAGNRNMVLEFYENHGDNQLSFDYGVTLPVSIIKFDGTQSNGDSRLSWQTTPESTEDRFVVERSTNGRNFDAVGEVKASAAVAAPNGNRQYQFTDRNAPVGSSWYRLKIIDRNGPEKYSSIVSINTKAQAITKIYPTLIDQTKQLFIQTDRSTANLEIVIRNISGQAVLVKKLGQMARGQIATLPLQDAPLSKGSYVVQVLTDGAILHKQMIIVP</sequence>
<dbReference type="SUPFAM" id="SSF56988">
    <property type="entry name" value="Anthrax protective antigen"/>
    <property type="match status" value="1"/>
</dbReference>